<dbReference type="EMBL" id="CP002360">
    <property type="protein sequence ID" value="AEE95999.1"/>
    <property type="molecule type" value="Genomic_DNA"/>
</dbReference>
<comment type="subcellular location">
    <subcellularLocation>
        <location evidence="1">Cell membrane</location>
        <topology evidence="1">Multi-pass membrane protein</topology>
    </subcellularLocation>
</comment>
<dbReference type="AlphaFoldDB" id="F4A1G5"/>
<reference evidence="8" key="1">
    <citation type="submission" date="2010-11" db="EMBL/GenBank/DDBJ databases">
        <title>The complete genome of Mahella australiensis DSM 15567.</title>
        <authorList>
            <consortium name="US DOE Joint Genome Institute (JGI-PGF)"/>
            <person name="Lucas S."/>
            <person name="Copeland A."/>
            <person name="Lapidus A."/>
            <person name="Bruce D."/>
            <person name="Goodwin L."/>
            <person name="Pitluck S."/>
            <person name="Kyrpides N."/>
            <person name="Mavromatis K."/>
            <person name="Pagani I."/>
            <person name="Ivanova N."/>
            <person name="Teshima H."/>
            <person name="Brettin T."/>
            <person name="Detter J.C."/>
            <person name="Han C."/>
            <person name="Tapia R."/>
            <person name="Land M."/>
            <person name="Hauser L."/>
            <person name="Markowitz V."/>
            <person name="Cheng J.-F."/>
            <person name="Hugenholtz P."/>
            <person name="Woyke T."/>
            <person name="Wu D."/>
            <person name="Spring S."/>
            <person name="Pukall R."/>
            <person name="Steenblock K."/>
            <person name="Schneider S."/>
            <person name="Klenk H.-P."/>
            <person name="Eisen J.A."/>
        </authorList>
    </citation>
    <scope>NUCLEOTIDE SEQUENCE [LARGE SCALE GENOMIC DNA]</scope>
    <source>
        <strain evidence="8">DSM 15567 / CIP 107919 / 50-1 BON</strain>
    </source>
</reference>
<feature type="transmembrane region" description="Helical" evidence="6">
    <location>
        <begin position="235"/>
        <end position="260"/>
    </location>
</feature>
<keyword evidence="5 6" id="KW-0472">Membrane</keyword>
<dbReference type="KEGG" id="mas:Mahau_0801"/>
<feature type="transmembrane region" description="Helical" evidence="6">
    <location>
        <begin position="361"/>
        <end position="381"/>
    </location>
</feature>
<feature type="transmembrane region" description="Helical" evidence="6">
    <location>
        <begin position="154"/>
        <end position="175"/>
    </location>
</feature>
<evidence type="ECO:0000256" key="6">
    <source>
        <dbReference type="SAM" id="Phobius"/>
    </source>
</evidence>
<keyword evidence="3 6" id="KW-0812">Transmembrane</keyword>
<accession>F4A1G5</accession>
<dbReference type="Pfam" id="PF01943">
    <property type="entry name" value="Polysacc_synt"/>
    <property type="match status" value="1"/>
</dbReference>
<dbReference type="Proteomes" id="UP000008457">
    <property type="component" value="Chromosome"/>
</dbReference>
<proteinExistence type="predicted"/>
<feature type="transmembrane region" description="Helical" evidence="6">
    <location>
        <begin position="458"/>
        <end position="477"/>
    </location>
</feature>
<evidence type="ECO:0000256" key="5">
    <source>
        <dbReference type="ARBA" id="ARBA00023136"/>
    </source>
</evidence>
<feature type="transmembrane region" description="Helical" evidence="6">
    <location>
        <begin position="325"/>
        <end position="349"/>
    </location>
</feature>
<dbReference type="eggNOG" id="COG2244">
    <property type="taxonomic scope" value="Bacteria"/>
</dbReference>
<sequence length="537" mass="58626">MSRQTFLKGAAILGLAGLLVKIIGAFYRIPLAYIIGPEGMGLYQMAYPIYTTLLYISVAGIPTAISKMVAERIALGHRRDAHRVFMISFKLLLILGIITTVLLLLATPLLALYLKNQKSLYAFLAIAPSLFFVSMISAYRGYFQGMQQMIPTALSQIIEQLGKLIFGLWLASLWMPKGVQYGAMGAVLGVTISEVLAFAMLVVTYNIKRHDIRLAVQRDFNRRYRERKESILQELLRIAIPITIGGLVIPLVNITDLMIIPRRLAGLGLSTQQSTELYGYLTGYANTLVNFPQVITVALSASLVPAISEAAILKDINGLQEKANIAIRLTILLGLPSALGMAVLAQPILQLLYQTLTAQQLAISSQILEILAFSIIFLTLVQTSAGILQGVGKVGIPVINLFWGALLKIVMNYVLVGIPALNIRGAAFGTIACYGLAAVLDLLAVARYTHIKFNAASFLVKPAISAGVMIAAVWVLYRWLYVFLGSNSIATLLAILVGIIVYGLMLMAIGAVTYNDLRQIDRLKGMADKLYRMGMLR</sequence>
<evidence type="ECO:0000256" key="3">
    <source>
        <dbReference type="ARBA" id="ARBA00022692"/>
    </source>
</evidence>
<dbReference type="GO" id="GO:0005886">
    <property type="term" value="C:plasma membrane"/>
    <property type="evidence" value="ECO:0007669"/>
    <property type="project" value="UniProtKB-SubCell"/>
</dbReference>
<evidence type="ECO:0000256" key="2">
    <source>
        <dbReference type="ARBA" id="ARBA00022475"/>
    </source>
</evidence>
<dbReference type="STRING" id="697281.Mahau_0801"/>
<feature type="transmembrane region" description="Helical" evidence="6">
    <location>
        <begin position="120"/>
        <end position="142"/>
    </location>
</feature>
<feature type="transmembrane region" description="Helical" evidence="6">
    <location>
        <begin position="47"/>
        <end position="70"/>
    </location>
</feature>
<dbReference type="PIRSF" id="PIRSF038958">
    <property type="entry name" value="PG_synth_SpoVB"/>
    <property type="match status" value="1"/>
</dbReference>
<dbReference type="CDD" id="cd13124">
    <property type="entry name" value="MATE_SpoVB_like"/>
    <property type="match status" value="1"/>
</dbReference>
<dbReference type="InterPro" id="IPR024923">
    <property type="entry name" value="PG_synth_SpoVB"/>
</dbReference>
<keyword evidence="4 6" id="KW-1133">Transmembrane helix</keyword>
<keyword evidence="2" id="KW-1003">Cell membrane</keyword>
<evidence type="ECO:0000313" key="8">
    <source>
        <dbReference type="Proteomes" id="UP000008457"/>
    </source>
</evidence>
<dbReference type="PANTHER" id="PTHR30250:SF21">
    <property type="entry name" value="LIPID II FLIPPASE MURJ"/>
    <property type="match status" value="1"/>
</dbReference>
<dbReference type="InterPro" id="IPR002797">
    <property type="entry name" value="Polysacc_synth"/>
</dbReference>
<gene>
    <name evidence="7" type="ordered locus">Mahau_0801</name>
</gene>
<feature type="transmembrane region" description="Helical" evidence="6">
    <location>
        <begin position="427"/>
        <end position="446"/>
    </location>
</feature>
<reference evidence="7 8" key="2">
    <citation type="journal article" date="2011" name="Stand. Genomic Sci.">
        <title>Complete genome sequence of Mahella australiensis type strain (50-1 BON).</title>
        <authorList>
            <person name="Sikorski J."/>
            <person name="Teshima H."/>
            <person name="Nolan M."/>
            <person name="Lucas S."/>
            <person name="Hammon N."/>
            <person name="Deshpande S."/>
            <person name="Cheng J.F."/>
            <person name="Pitluck S."/>
            <person name="Liolios K."/>
            <person name="Pagani I."/>
            <person name="Ivanova N."/>
            <person name="Huntemann M."/>
            <person name="Mavromatis K."/>
            <person name="Ovchinikova G."/>
            <person name="Pati A."/>
            <person name="Tapia R."/>
            <person name="Han C."/>
            <person name="Goodwin L."/>
            <person name="Chen A."/>
            <person name="Palaniappan K."/>
            <person name="Land M."/>
            <person name="Hauser L."/>
            <person name="Ngatchou-Djao O.D."/>
            <person name="Rohde M."/>
            <person name="Pukall R."/>
            <person name="Spring S."/>
            <person name="Abt B."/>
            <person name="Goker M."/>
            <person name="Detter J.C."/>
            <person name="Woyke T."/>
            <person name="Bristow J."/>
            <person name="Markowitz V."/>
            <person name="Hugenholtz P."/>
            <person name="Eisen J.A."/>
            <person name="Kyrpides N.C."/>
            <person name="Klenk H.P."/>
            <person name="Lapidus A."/>
        </authorList>
    </citation>
    <scope>NUCLEOTIDE SEQUENCE [LARGE SCALE GENOMIC DNA]</scope>
    <source>
        <strain evidence="8">DSM 15567 / CIP 107919 / 50-1 BON</strain>
    </source>
</reference>
<dbReference type="PANTHER" id="PTHR30250">
    <property type="entry name" value="PST FAMILY PREDICTED COLANIC ACID TRANSPORTER"/>
    <property type="match status" value="1"/>
</dbReference>
<feature type="transmembrane region" description="Helical" evidence="6">
    <location>
        <begin position="401"/>
        <end position="421"/>
    </location>
</feature>
<dbReference type="InterPro" id="IPR050833">
    <property type="entry name" value="Poly_Biosynth_Transport"/>
</dbReference>
<feature type="transmembrane region" description="Helical" evidence="6">
    <location>
        <begin position="12"/>
        <end position="35"/>
    </location>
</feature>
<evidence type="ECO:0000256" key="1">
    <source>
        <dbReference type="ARBA" id="ARBA00004651"/>
    </source>
</evidence>
<feature type="transmembrane region" description="Helical" evidence="6">
    <location>
        <begin position="181"/>
        <end position="203"/>
    </location>
</feature>
<keyword evidence="8" id="KW-1185">Reference proteome</keyword>
<feature type="transmembrane region" description="Helical" evidence="6">
    <location>
        <begin position="489"/>
        <end position="514"/>
    </location>
</feature>
<protein>
    <submittedName>
        <fullName evidence="7">Polysaccharide biosynthesis protein</fullName>
    </submittedName>
</protein>
<feature type="transmembrane region" description="Helical" evidence="6">
    <location>
        <begin position="291"/>
        <end position="313"/>
    </location>
</feature>
<name>F4A1G5_MAHA5</name>
<feature type="transmembrane region" description="Helical" evidence="6">
    <location>
        <begin position="91"/>
        <end position="114"/>
    </location>
</feature>
<evidence type="ECO:0000313" key="7">
    <source>
        <dbReference type="EMBL" id="AEE95999.1"/>
    </source>
</evidence>
<evidence type="ECO:0000256" key="4">
    <source>
        <dbReference type="ARBA" id="ARBA00022989"/>
    </source>
</evidence>
<dbReference type="RefSeq" id="WP_013780429.1">
    <property type="nucleotide sequence ID" value="NC_015520.1"/>
</dbReference>
<organism evidence="7 8">
    <name type="scientific">Mahella australiensis (strain DSM 15567 / CIP 107919 / 50-1 BON)</name>
    <dbReference type="NCBI Taxonomy" id="697281"/>
    <lineage>
        <taxon>Bacteria</taxon>
        <taxon>Bacillati</taxon>
        <taxon>Bacillota</taxon>
        <taxon>Clostridia</taxon>
        <taxon>Thermoanaerobacterales</taxon>
        <taxon>Thermoanaerobacterales Family IV. Incertae Sedis</taxon>
        <taxon>Mahella</taxon>
    </lineage>
</organism>
<dbReference type="HOGENOM" id="CLU_022017_2_1_9"/>